<accession>A0A0F9JCW6</accession>
<reference evidence="1" key="1">
    <citation type="journal article" date="2015" name="Nature">
        <title>Complex archaea that bridge the gap between prokaryotes and eukaryotes.</title>
        <authorList>
            <person name="Spang A."/>
            <person name="Saw J.H."/>
            <person name="Jorgensen S.L."/>
            <person name="Zaremba-Niedzwiedzka K."/>
            <person name="Martijn J."/>
            <person name="Lind A.E."/>
            <person name="van Eijk R."/>
            <person name="Schleper C."/>
            <person name="Guy L."/>
            <person name="Ettema T.J."/>
        </authorList>
    </citation>
    <scope>NUCLEOTIDE SEQUENCE</scope>
</reference>
<organism evidence="1">
    <name type="scientific">marine sediment metagenome</name>
    <dbReference type="NCBI Taxonomy" id="412755"/>
    <lineage>
        <taxon>unclassified sequences</taxon>
        <taxon>metagenomes</taxon>
        <taxon>ecological metagenomes</taxon>
    </lineage>
</organism>
<comment type="caution">
    <text evidence="1">The sequence shown here is derived from an EMBL/GenBank/DDBJ whole genome shotgun (WGS) entry which is preliminary data.</text>
</comment>
<evidence type="ECO:0000313" key="1">
    <source>
        <dbReference type="EMBL" id="KKM67644.1"/>
    </source>
</evidence>
<dbReference type="EMBL" id="LAZR01010311">
    <property type="protein sequence ID" value="KKM67644.1"/>
    <property type="molecule type" value="Genomic_DNA"/>
</dbReference>
<gene>
    <name evidence="1" type="ORF">LCGC14_1469010</name>
</gene>
<proteinExistence type="predicted"/>
<sequence>MTEDTSERSKAFVESIERLVNKGNEVQFHHMPGDPPNWHLVQLPDGTTDWRETSPFPRTITAFTLKDLISFAIANKDNDSILANPVIFYGMNWVELVFDFEQSAERMRWSSDWTEEYLFFLAAKQKIAGERLSVSDAVEEFDMRLRTTMPSPDFIDKIRQLKIYNEQRSDETRDATSSMVGGIKTTQVDDMVLPIGTYKFNVRPLADALFDDSYALEVYVRVDLEQRKWVFKPLESSWNHLLHMARKTIEERILGHFGRADGTTAVDKPLIPVVCGSLSQDQPE</sequence>
<name>A0A0F9JCW6_9ZZZZ</name>
<protein>
    <submittedName>
        <fullName evidence="1">Uncharacterized protein</fullName>
    </submittedName>
</protein>
<dbReference type="AlphaFoldDB" id="A0A0F9JCW6"/>